<evidence type="ECO:0000313" key="5">
    <source>
        <dbReference type="Proteomes" id="UP000315753"/>
    </source>
</evidence>
<keyword evidence="1" id="KW-0175">Coiled coil</keyword>
<keyword evidence="3" id="KW-0812">Transmembrane</keyword>
<keyword evidence="5" id="KW-1185">Reference proteome</keyword>
<keyword evidence="3" id="KW-0472">Membrane</keyword>
<name>A0A540V0Q2_9BACL</name>
<dbReference type="OrthoDB" id="2740326at2"/>
<feature type="compositionally biased region" description="Polar residues" evidence="2">
    <location>
        <begin position="11"/>
        <end position="20"/>
    </location>
</feature>
<dbReference type="EMBL" id="VIGD01000013">
    <property type="protein sequence ID" value="TQE90324.1"/>
    <property type="molecule type" value="Genomic_DNA"/>
</dbReference>
<evidence type="ECO:0000256" key="1">
    <source>
        <dbReference type="SAM" id="Coils"/>
    </source>
</evidence>
<sequence length="92" mass="10941">MTNDFYPFYQPNRQNQTSSENRSRNQSEIKFAKISIFGQILSVIGGIISIYAQFLSLEKFESEQPNNDERIRNLEKQIQYLTQQIENQKKNY</sequence>
<dbReference type="Proteomes" id="UP000315753">
    <property type="component" value="Unassembled WGS sequence"/>
</dbReference>
<feature type="transmembrane region" description="Helical" evidence="3">
    <location>
        <begin position="31"/>
        <end position="52"/>
    </location>
</feature>
<organism evidence="4 5">
    <name type="scientific">Ureibacillus terrenus</name>
    <dbReference type="NCBI Taxonomy" id="118246"/>
    <lineage>
        <taxon>Bacteria</taxon>
        <taxon>Bacillati</taxon>
        <taxon>Bacillota</taxon>
        <taxon>Bacilli</taxon>
        <taxon>Bacillales</taxon>
        <taxon>Caryophanaceae</taxon>
        <taxon>Ureibacillus</taxon>
    </lineage>
</organism>
<proteinExistence type="predicted"/>
<gene>
    <name evidence="4" type="ORF">FKZ59_10860</name>
</gene>
<dbReference type="RefSeq" id="WP_141602780.1">
    <property type="nucleotide sequence ID" value="NZ_JARMSB010000011.1"/>
</dbReference>
<protein>
    <submittedName>
        <fullName evidence="4">Uncharacterized protein</fullName>
    </submittedName>
</protein>
<feature type="coiled-coil region" evidence="1">
    <location>
        <begin position="57"/>
        <end position="91"/>
    </location>
</feature>
<reference evidence="4 5" key="1">
    <citation type="submission" date="2019-06" db="EMBL/GenBank/DDBJ databases">
        <title>Genome sequence of Ureibacillus terrenus.</title>
        <authorList>
            <person name="Maclea K.S."/>
            <person name="Simoes M."/>
        </authorList>
    </citation>
    <scope>NUCLEOTIDE SEQUENCE [LARGE SCALE GENOMIC DNA]</scope>
    <source>
        <strain evidence="4 5">ATCC BAA-384</strain>
    </source>
</reference>
<evidence type="ECO:0000313" key="4">
    <source>
        <dbReference type="EMBL" id="TQE90324.1"/>
    </source>
</evidence>
<keyword evidence="3" id="KW-1133">Transmembrane helix</keyword>
<evidence type="ECO:0000256" key="3">
    <source>
        <dbReference type="SAM" id="Phobius"/>
    </source>
</evidence>
<comment type="caution">
    <text evidence="4">The sequence shown here is derived from an EMBL/GenBank/DDBJ whole genome shotgun (WGS) entry which is preliminary data.</text>
</comment>
<accession>A0A540V0Q2</accession>
<evidence type="ECO:0000256" key="2">
    <source>
        <dbReference type="SAM" id="MobiDB-lite"/>
    </source>
</evidence>
<dbReference type="AlphaFoldDB" id="A0A540V0Q2"/>
<feature type="region of interest" description="Disordered" evidence="2">
    <location>
        <begin position="1"/>
        <end position="25"/>
    </location>
</feature>